<dbReference type="AlphaFoldDB" id="A0A9X4KRL2"/>
<evidence type="ECO:0000313" key="1">
    <source>
        <dbReference type="EMBL" id="MDG0809273.1"/>
    </source>
</evidence>
<name>A0A9X4KRL2_9BACL</name>
<reference evidence="1" key="1">
    <citation type="submission" date="2022-10" db="EMBL/GenBank/DDBJ databases">
        <title>Comparative genomic analysis of Cohnella hashimotonis sp. nov., isolated from the International Space Station.</title>
        <authorList>
            <person name="Simpson A."/>
            <person name="Venkateswaran K."/>
        </authorList>
    </citation>
    <scope>NUCLEOTIDE SEQUENCE</scope>
    <source>
        <strain evidence="1">DSM 28161</strain>
    </source>
</reference>
<accession>A0A9X4KRL2</accession>
<evidence type="ECO:0000313" key="2">
    <source>
        <dbReference type="Proteomes" id="UP001153404"/>
    </source>
</evidence>
<dbReference type="Proteomes" id="UP001153404">
    <property type="component" value="Unassembled WGS sequence"/>
</dbReference>
<dbReference type="EMBL" id="JAPDIA010000003">
    <property type="protein sequence ID" value="MDG0809273.1"/>
    <property type="molecule type" value="Genomic_DNA"/>
</dbReference>
<comment type="caution">
    <text evidence="1">The sequence shown here is derived from an EMBL/GenBank/DDBJ whole genome shotgun (WGS) entry which is preliminary data.</text>
</comment>
<protein>
    <submittedName>
        <fullName evidence="1">Uncharacterized protein</fullName>
    </submittedName>
</protein>
<proteinExistence type="predicted"/>
<keyword evidence="2" id="KW-1185">Reference proteome</keyword>
<gene>
    <name evidence="1" type="ORF">OMP40_07690</name>
</gene>
<dbReference type="RefSeq" id="WP_277533246.1">
    <property type="nucleotide sequence ID" value="NZ_JAPDIA010000003.1"/>
</dbReference>
<sequence>MEKKPVGDGQDRLDVPIRQFGAFVSEHIQQRSVDRSDMLVFGGHRKVTARGVIELCVQFH</sequence>
<organism evidence="1 2">
    <name type="scientific">Cohnella rhizosphaerae</name>
    <dbReference type="NCBI Taxonomy" id="1457232"/>
    <lineage>
        <taxon>Bacteria</taxon>
        <taxon>Bacillati</taxon>
        <taxon>Bacillota</taxon>
        <taxon>Bacilli</taxon>
        <taxon>Bacillales</taxon>
        <taxon>Paenibacillaceae</taxon>
        <taxon>Cohnella</taxon>
    </lineage>
</organism>